<name>A0A8S1Y8Z9_PAROT</name>
<dbReference type="AlphaFoldDB" id="A0A8S1Y8Z9"/>
<dbReference type="OrthoDB" id="290072at2759"/>
<dbReference type="EMBL" id="CAJJDP010000154">
    <property type="protein sequence ID" value="CAD8210974.1"/>
    <property type="molecule type" value="Genomic_DNA"/>
</dbReference>
<proteinExistence type="predicted"/>
<evidence type="ECO:0000313" key="3">
    <source>
        <dbReference type="EMBL" id="CAD8210974.1"/>
    </source>
</evidence>
<evidence type="ECO:0000313" key="4">
    <source>
        <dbReference type="EMBL" id="CAD8210982.1"/>
    </source>
</evidence>
<evidence type="ECO:0000313" key="2">
    <source>
        <dbReference type="EMBL" id="CAD8210962.1"/>
    </source>
</evidence>
<accession>A0A8S1Y8Z9</accession>
<comment type="caution">
    <text evidence="1">The sequence shown here is derived from an EMBL/GenBank/DDBJ whole genome shotgun (WGS) entry which is preliminary data.</text>
</comment>
<protein>
    <submittedName>
        <fullName evidence="1">Uncharacterized protein</fullName>
    </submittedName>
</protein>
<dbReference type="Proteomes" id="UP000683925">
    <property type="component" value="Unassembled WGS sequence"/>
</dbReference>
<organism evidence="1 5">
    <name type="scientific">Paramecium octaurelia</name>
    <dbReference type="NCBI Taxonomy" id="43137"/>
    <lineage>
        <taxon>Eukaryota</taxon>
        <taxon>Sar</taxon>
        <taxon>Alveolata</taxon>
        <taxon>Ciliophora</taxon>
        <taxon>Intramacronucleata</taxon>
        <taxon>Oligohymenophorea</taxon>
        <taxon>Peniculida</taxon>
        <taxon>Parameciidae</taxon>
        <taxon>Paramecium</taxon>
    </lineage>
</organism>
<evidence type="ECO:0000313" key="1">
    <source>
        <dbReference type="EMBL" id="CAD8210956.1"/>
    </source>
</evidence>
<dbReference type="EMBL" id="CAJJDP010000154">
    <property type="protein sequence ID" value="CAD8210956.1"/>
    <property type="molecule type" value="Genomic_DNA"/>
</dbReference>
<dbReference type="EMBL" id="CAJJDP010000154">
    <property type="protein sequence ID" value="CAD8210982.1"/>
    <property type="molecule type" value="Genomic_DNA"/>
</dbReference>
<reference evidence="1" key="1">
    <citation type="submission" date="2021-01" db="EMBL/GenBank/DDBJ databases">
        <authorList>
            <consortium name="Genoscope - CEA"/>
            <person name="William W."/>
        </authorList>
    </citation>
    <scope>NUCLEOTIDE SEQUENCE</scope>
</reference>
<keyword evidence="5" id="KW-1185">Reference proteome</keyword>
<evidence type="ECO:0000313" key="5">
    <source>
        <dbReference type="Proteomes" id="UP000683925"/>
    </source>
</evidence>
<gene>
    <name evidence="1" type="ORF">POCTA_138.1.T1520118</name>
    <name evidence="2" type="ORF">POCTA_138.1.T1520121</name>
    <name evidence="3" type="ORF">POCTA_138.1.T1520128</name>
    <name evidence="4" type="ORF">POCTA_138.1.T1520132</name>
</gene>
<sequence>MKQYHGVICNKQDPDENLDHIITRQYPIKANNNGKKYELNWPRLIKKQVKLIFENRELLQQQLIEIHQNQNFMKVYNELIKINDNNKKKMQTKEILIELVAYIKSIQNQQ</sequence>
<dbReference type="EMBL" id="CAJJDP010000154">
    <property type="protein sequence ID" value="CAD8210962.1"/>
    <property type="molecule type" value="Genomic_DNA"/>
</dbReference>
<dbReference type="OMA" id="HSMTHIN"/>